<reference evidence="3" key="2">
    <citation type="submission" date="2022-01" db="EMBL/GenBank/DDBJ databases">
        <authorList>
            <person name="Yamashiro T."/>
            <person name="Shiraishi A."/>
            <person name="Satake H."/>
            <person name="Nakayama K."/>
        </authorList>
    </citation>
    <scope>NUCLEOTIDE SEQUENCE</scope>
</reference>
<comment type="caution">
    <text evidence="3">The sequence shown here is derived from an EMBL/GenBank/DDBJ whole genome shotgun (WGS) entry which is preliminary data.</text>
</comment>
<dbReference type="PANTHER" id="PTHR11439">
    <property type="entry name" value="GAG-POL-RELATED RETROTRANSPOSON"/>
    <property type="match status" value="1"/>
</dbReference>
<evidence type="ECO:0000313" key="4">
    <source>
        <dbReference type="Proteomes" id="UP001151760"/>
    </source>
</evidence>
<feature type="compositionally biased region" description="Basic and acidic residues" evidence="1">
    <location>
        <begin position="71"/>
        <end position="100"/>
    </location>
</feature>
<feature type="domain" description="Reverse transcriptase Ty1/copia-type" evidence="2">
    <location>
        <begin position="524"/>
        <end position="583"/>
    </location>
</feature>
<dbReference type="PANTHER" id="PTHR11439:SF463">
    <property type="entry name" value="REVERSE TRANSCRIPTASE TY1_COPIA-TYPE DOMAIN-CONTAINING PROTEIN"/>
    <property type="match status" value="1"/>
</dbReference>
<evidence type="ECO:0000259" key="2">
    <source>
        <dbReference type="Pfam" id="PF07727"/>
    </source>
</evidence>
<sequence>MNFKRMDPWMPFGCSTDNVINSFIRSFLWTMTNKYLSEYTRIKPKEFRDTLLQHMNFVKKSIAKRTQSSRTEPEKNDTSSRSRNNTHVEDADGKPIKDRVNGRDLKFRQHVHILNDTSNKAKIKKEIEVLETINIELEHSVAKLLVENVKLHKENEHLKQTYKDPYDSIKQTQIQTKDHNDSLVAQVNSKTVENADLKGQIQEKVFVNAALKNELRKLKGNSMDTNVPLVDHSRNSSSFLNSKHFACLTCQKCIFNANHDDCITKFLKAVNSRAKVQSAKTRNSIKPVEKISNVNKPERWISKGYGLSLNKSSAVHEKATTPRSCLSTTKVDSEPSHGSNADITNLHECIQTLDVSAGTLNLDTVPAAAAPRPVDPNGSLSLTSIDQAAPSTSTSLTIQEIQSLVISEVEPKNFKEAFLESSWIDAMQEEIHEFEQGIDFEESFAPVARIKAIRIFVANAINKNMTIYHMDVKISFSNSELHEEVYVSQPECFVDQDNPTHMYKLKKALYGLKEAPRACLCDIFADKMSSKFKMSMMGKMSFFLGLQISQSPRGIFINQTKYALEILKKYGMDSSDSVDTPIVDRTKLDEDLQGKIVDPTHYRGMIGSFMYLTSSRPDLVFVVCMCARIALTAYADVDHAGCQDTRRSTSGSSQFLGDRLIMDLNSTKSLCTVITRVLLLSDADSNNVQHSII</sequence>
<evidence type="ECO:0000313" key="3">
    <source>
        <dbReference type="EMBL" id="GJS96879.1"/>
    </source>
</evidence>
<reference evidence="3" key="1">
    <citation type="journal article" date="2022" name="Int. J. Mol. Sci.">
        <title>Draft Genome of Tanacetum Coccineum: Genomic Comparison of Closely Related Tanacetum-Family Plants.</title>
        <authorList>
            <person name="Yamashiro T."/>
            <person name="Shiraishi A."/>
            <person name="Nakayama K."/>
            <person name="Satake H."/>
        </authorList>
    </citation>
    <scope>NUCLEOTIDE SEQUENCE</scope>
</reference>
<keyword evidence="4" id="KW-1185">Reference proteome</keyword>
<dbReference type="Proteomes" id="UP001151760">
    <property type="component" value="Unassembled WGS sequence"/>
</dbReference>
<name>A0ABQ5A2Q7_9ASTR</name>
<dbReference type="Pfam" id="PF07727">
    <property type="entry name" value="RVT_2"/>
    <property type="match status" value="2"/>
</dbReference>
<evidence type="ECO:0000256" key="1">
    <source>
        <dbReference type="SAM" id="MobiDB-lite"/>
    </source>
</evidence>
<accession>A0ABQ5A2Q7</accession>
<dbReference type="InterPro" id="IPR013103">
    <property type="entry name" value="RVT_2"/>
</dbReference>
<protein>
    <submittedName>
        <fullName evidence="3">Retrovirus-related pol polyprotein from transposon TNT 1-94</fullName>
    </submittedName>
</protein>
<feature type="region of interest" description="Disordered" evidence="1">
    <location>
        <begin position="62"/>
        <end position="100"/>
    </location>
</feature>
<gene>
    <name evidence="3" type="ORF">Tco_0803847</name>
</gene>
<proteinExistence type="predicted"/>
<feature type="domain" description="Reverse transcriptase Ty1/copia-type" evidence="2">
    <location>
        <begin position="436"/>
        <end position="518"/>
    </location>
</feature>
<organism evidence="3 4">
    <name type="scientific">Tanacetum coccineum</name>
    <dbReference type="NCBI Taxonomy" id="301880"/>
    <lineage>
        <taxon>Eukaryota</taxon>
        <taxon>Viridiplantae</taxon>
        <taxon>Streptophyta</taxon>
        <taxon>Embryophyta</taxon>
        <taxon>Tracheophyta</taxon>
        <taxon>Spermatophyta</taxon>
        <taxon>Magnoliopsida</taxon>
        <taxon>eudicotyledons</taxon>
        <taxon>Gunneridae</taxon>
        <taxon>Pentapetalae</taxon>
        <taxon>asterids</taxon>
        <taxon>campanulids</taxon>
        <taxon>Asterales</taxon>
        <taxon>Asteraceae</taxon>
        <taxon>Asteroideae</taxon>
        <taxon>Anthemideae</taxon>
        <taxon>Anthemidinae</taxon>
        <taxon>Tanacetum</taxon>
    </lineage>
</organism>
<dbReference type="EMBL" id="BQNB010011919">
    <property type="protein sequence ID" value="GJS96879.1"/>
    <property type="molecule type" value="Genomic_DNA"/>
</dbReference>